<keyword evidence="1" id="KW-0812">Transmembrane</keyword>
<evidence type="ECO:0000313" key="3">
    <source>
        <dbReference type="Proteomes" id="UP001595579"/>
    </source>
</evidence>
<dbReference type="Pfam" id="PF14108">
    <property type="entry name" value="ABA4-like"/>
    <property type="match status" value="1"/>
</dbReference>
<reference evidence="3" key="1">
    <citation type="journal article" date="2019" name="Int. J. Syst. Evol. Microbiol.">
        <title>The Global Catalogue of Microorganisms (GCM) 10K type strain sequencing project: providing services to taxonomists for standard genome sequencing and annotation.</title>
        <authorList>
            <consortium name="The Broad Institute Genomics Platform"/>
            <consortium name="The Broad Institute Genome Sequencing Center for Infectious Disease"/>
            <person name="Wu L."/>
            <person name="Ma J."/>
        </authorList>
    </citation>
    <scope>NUCLEOTIDE SEQUENCE [LARGE SCALE GENOMIC DNA]</scope>
    <source>
        <strain evidence="3">CECT 7698</strain>
    </source>
</reference>
<sequence length="144" mass="15713">MTPDMIFQYANMTALAGWAVLLASPWLPRLADCLAAFIIPGLLSVAYAGLVLAFWAGAQGGFDSLDNVARLFETRELLLAGWLHYLAFDMFVGAWIARSAREAGLAFWLVMPCLVLTFLFGPAGFLAFITLRALYARRTGTTTA</sequence>
<evidence type="ECO:0000256" key="1">
    <source>
        <dbReference type="SAM" id="Phobius"/>
    </source>
</evidence>
<feature type="transmembrane region" description="Helical" evidence="1">
    <location>
        <begin position="77"/>
        <end position="97"/>
    </location>
</feature>
<dbReference type="InterPro" id="IPR025461">
    <property type="entry name" value="ABA4-like"/>
</dbReference>
<feature type="transmembrane region" description="Helical" evidence="1">
    <location>
        <begin position="6"/>
        <end position="27"/>
    </location>
</feature>
<evidence type="ECO:0000313" key="2">
    <source>
        <dbReference type="EMBL" id="MFC3282095.1"/>
    </source>
</evidence>
<feature type="transmembrane region" description="Helical" evidence="1">
    <location>
        <begin position="34"/>
        <end position="57"/>
    </location>
</feature>
<keyword evidence="1" id="KW-0472">Membrane</keyword>
<dbReference type="EMBL" id="JBHRUG010000001">
    <property type="protein sequence ID" value="MFC3282095.1"/>
    <property type="molecule type" value="Genomic_DNA"/>
</dbReference>
<comment type="caution">
    <text evidence="2">The sequence shown here is derived from an EMBL/GenBank/DDBJ whole genome shotgun (WGS) entry which is preliminary data.</text>
</comment>
<protein>
    <submittedName>
        <fullName evidence="2">ABA4-like family protein</fullName>
    </submittedName>
</protein>
<keyword evidence="3" id="KW-1185">Reference proteome</keyword>
<feature type="transmembrane region" description="Helical" evidence="1">
    <location>
        <begin position="104"/>
        <end position="129"/>
    </location>
</feature>
<name>A0ABV7LIM7_9GAMM</name>
<dbReference type="RefSeq" id="WP_386770511.1">
    <property type="nucleotide sequence ID" value="NZ_JBHRUG010000001.1"/>
</dbReference>
<accession>A0ABV7LIM7</accession>
<organism evidence="2 3">
    <name type="scientific">Litchfieldella rifensis</name>
    <dbReference type="NCBI Taxonomy" id="762643"/>
    <lineage>
        <taxon>Bacteria</taxon>
        <taxon>Pseudomonadati</taxon>
        <taxon>Pseudomonadota</taxon>
        <taxon>Gammaproteobacteria</taxon>
        <taxon>Oceanospirillales</taxon>
        <taxon>Halomonadaceae</taxon>
        <taxon>Litchfieldella</taxon>
    </lineage>
</organism>
<dbReference type="Proteomes" id="UP001595579">
    <property type="component" value="Unassembled WGS sequence"/>
</dbReference>
<keyword evidence="1" id="KW-1133">Transmembrane helix</keyword>
<gene>
    <name evidence="2" type="ORF">ACFOEV_00555</name>
</gene>
<proteinExistence type="predicted"/>